<name>A0A0S4JTW1_BODSA</name>
<reference evidence="6" key="1">
    <citation type="submission" date="2015-09" db="EMBL/GenBank/DDBJ databases">
        <authorList>
            <consortium name="Pathogen Informatics"/>
        </authorList>
    </citation>
    <scope>NUCLEOTIDE SEQUENCE [LARGE SCALE GENOMIC DNA]</scope>
    <source>
        <strain evidence="6">Lake Konstanz</strain>
    </source>
</reference>
<proteinExistence type="predicted"/>
<dbReference type="SMART" id="SM00028">
    <property type="entry name" value="TPR"/>
    <property type="match status" value="4"/>
</dbReference>
<keyword evidence="6" id="KW-1185">Reference proteome</keyword>
<dbReference type="Gene3D" id="1.25.40.10">
    <property type="entry name" value="Tetratricopeptide repeat domain"/>
    <property type="match status" value="2"/>
</dbReference>
<dbReference type="PANTHER" id="PTHR44858">
    <property type="entry name" value="TETRATRICOPEPTIDE REPEAT PROTEIN 6"/>
    <property type="match status" value="1"/>
</dbReference>
<dbReference type="InterPro" id="IPR019734">
    <property type="entry name" value="TPR_rpt"/>
</dbReference>
<dbReference type="AlphaFoldDB" id="A0A0S4JTW1"/>
<dbReference type="OrthoDB" id="2335338at2759"/>
<feature type="compositionally biased region" description="Basic and acidic residues" evidence="4">
    <location>
        <begin position="18"/>
        <end position="31"/>
    </location>
</feature>
<dbReference type="Pfam" id="PF13181">
    <property type="entry name" value="TPR_8"/>
    <property type="match status" value="1"/>
</dbReference>
<keyword evidence="2 3" id="KW-0802">TPR repeat</keyword>
<dbReference type="Proteomes" id="UP000051952">
    <property type="component" value="Unassembled WGS sequence"/>
</dbReference>
<evidence type="ECO:0000256" key="4">
    <source>
        <dbReference type="SAM" id="MobiDB-lite"/>
    </source>
</evidence>
<dbReference type="InterPro" id="IPR050498">
    <property type="entry name" value="Ycf3"/>
</dbReference>
<feature type="repeat" description="TPR" evidence="3">
    <location>
        <begin position="78"/>
        <end position="111"/>
    </location>
</feature>
<evidence type="ECO:0000313" key="6">
    <source>
        <dbReference type="Proteomes" id="UP000051952"/>
    </source>
</evidence>
<dbReference type="PANTHER" id="PTHR44858:SF18">
    <property type="entry name" value="TETRATRICOPEPTIDE REPEAT (TPR) PROTEIN"/>
    <property type="match status" value="1"/>
</dbReference>
<evidence type="ECO:0000313" key="5">
    <source>
        <dbReference type="EMBL" id="CUG94017.1"/>
    </source>
</evidence>
<dbReference type="PROSITE" id="PS50005">
    <property type="entry name" value="TPR"/>
    <property type="match status" value="2"/>
</dbReference>
<gene>
    <name evidence="5" type="ORF">BSAL_46080</name>
</gene>
<sequence length="365" mass="41007">MPPKEAAAAPAAGGGGDKAAKAREKKEKKLLEQQMNDSQAKCEEGRVLLEPEGKAAQPNYNKAILAFDAAIELFPDNAVACTYRGTCNKETGRSEQAIEDFSRAFALDPQNINALEGRAACHESMLQFDKAISDYTSIIEIHADNDHAYNMRGICRLRKKPPGLLLKSADFGAVINDFNSAIRLNENNYYAMANLGKAYEDQHMFKEAIAEYSRALEVKDDYNYAVFRRGCAALSFVERAIQEREQVPKVNMDDLSPDEVIEHEIKQEASGKQIQAQLESAVADFTRVINPEEREKELTAVIHRGTCYMYMNEFMKAEEEFRFASKSIDAAELPHAALVQQALKTKNQVLYNRRERERLKQAAPK</sequence>
<feature type="compositionally biased region" description="Low complexity" evidence="4">
    <location>
        <begin position="1"/>
        <end position="11"/>
    </location>
</feature>
<dbReference type="InterPro" id="IPR011990">
    <property type="entry name" value="TPR-like_helical_dom_sf"/>
</dbReference>
<dbReference type="Pfam" id="PF13432">
    <property type="entry name" value="TPR_16"/>
    <property type="match status" value="1"/>
</dbReference>
<accession>A0A0S4JTW1</accession>
<feature type="region of interest" description="Disordered" evidence="4">
    <location>
        <begin position="1"/>
        <end position="41"/>
    </location>
</feature>
<evidence type="ECO:0000256" key="3">
    <source>
        <dbReference type="PROSITE-ProRule" id="PRU00339"/>
    </source>
</evidence>
<dbReference type="SUPFAM" id="SSF48452">
    <property type="entry name" value="TPR-like"/>
    <property type="match status" value="1"/>
</dbReference>
<evidence type="ECO:0000256" key="2">
    <source>
        <dbReference type="ARBA" id="ARBA00022803"/>
    </source>
</evidence>
<keyword evidence="1" id="KW-0677">Repeat</keyword>
<dbReference type="OMA" id="ACHESML"/>
<evidence type="ECO:0000256" key="1">
    <source>
        <dbReference type="ARBA" id="ARBA00022737"/>
    </source>
</evidence>
<feature type="repeat" description="TPR" evidence="3">
    <location>
        <begin position="189"/>
        <end position="222"/>
    </location>
</feature>
<dbReference type="VEuPathDB" id="TriTrypDB:BSAL_46080"/>
<dbReference type="EMBL" id="CYKH01002218">
    <property type="protein sequence ID" value="CUG94017.1"/>
    <property type="molecule type" value="Genomic_DNA"/>
</dbReference>
<protein>
    <submittedName>
        <fullName evidence="5">Uncharacterized protein</fullName>
    </submittedName>
</protein>
<organism evidence="5 6">
    <name type="scientific">Bodo saltans</name>
    <name type="common">Flagellated protozoan</name>
    <dbReference type="NCBI Taxonomy" id="75058"/>
    <lineage>
        <taxon>Eukaryota</taxon>
        <taxon>Discoba</taxon>
        <taxon>Euglenozoa</taxon>
        <taxon>Kinetoplastea</taxon>
        <taxon>Metakinetoplastina</taxon>
        <taxon>Eubodonida</taxon>
        <taxon>Bodonidae</taxon>
        <taxon>Bodo</taxon>
    </lineage>
</organism>